<feature type="region of interest" description="Disordered" evidence="8">
    <location>
        <begin position="1065"/>
        <end position="1089"/>
    </location>
</feature>
<keyword evidence="7" id="KW-0325">Glycoprotein</keyword>
<evidence type="ECO:0000259" key="12">
    <source>
        <dbReference type="PROSITE" id="PS50948"/>
    </source>
</evidence>
<dbReference type="InterPro" id="IPR003609">
    <property type="entry name" value="Pan_app"/>
</dbReference>
<evidence type="ECO:0000256" key="1">
    <source>
        <dbReference type="ARBA" id="ARBA00004167"/>
    </source>
</evidence>
<dbReference type="CDD" id="cd01098">
    <property type="entry name" value="PAN_AP_plant"/>
    <property type="match status" value="1"/>
</dbReference>
<dbReference type="PROSITE" id="PS50927">
    <property type="entry name" value="BULB_LECTIN"/>
    <property type="match status" value="1"/>
</dbReference>
<proteinExistence type="predicted"/>
<dbReference type="Gene3D" id="2.90.10.10">
    <property type="entry name" value="Bulb-type lectin domain"/>
    <property type="match status" value="1"/>
</dbReference>
<feature type="transmembrane region" description="Helical" evidence="9">
    <location>
        <begin position="1010"/>
        <end position="1032"/>
    </location>
</feature>
<evidence type="ECO:0000256" key="9">
    <source>
        <dbReference type="SAM" id="Phobius"/>
    </source>
</evidence>
<feature type="domain" description="Apple" evidence="12">
    <location>
        <begin position="365"/>
        <end position="454"/>
    </location>
</feature>
<evidence type="ECO:0000256" key="6">
    <source>
        <dbReference type="ARBA" id="ARBA00023157"/>
    </source>
</evidence>
<evidence type="ECO:0000256" key="10">
    <source>
        <dbReference type="SAM" id="SignalP"/>
    </source>
</evidence>
<dbReference type="InterPro" id="IPR036426">
    <property type="entry name" value="Bulb-type_lectin_dom_sf"/>
</dbReference>
<evidence type="ECO:0000313" key="13">
    <source>
        <dbReference type="EMBL" id="OMO84800.1"/>
    </source>
</evidence>
<evidence type="ECO:0000259" key="11">
    <source>
        <dbReference type="PROSITE" id="PS50927"/>
    </source>
</evidence>
<dbReference type="EMBL" id="AWWV01009675">
    <property type="protein sequence ID" value="OMO84800.1"/>
    <property type="molecule type" value="Genomic_DNA"/>
</dbReference>
<keyword evidence="14" id="KW-1185">Reference proteome</keyword>
<dbReference type="SMART" id="SM00108">
    <property type="entry name" value="B_lectin"/>
    <property type="match status" value="1"/>
</dbReference>
<dbReference type="InterPro" id="IPR001480">
    <property type="entry name" value="Bulb-type_lectin_dom"/>
</dbReference>
<dbReference type="CDD" id="cd00028">
    <property type="entry name" value="B_lectin"/>
    <property type="match status" value="1"/>
</dbReference>
<keyword evidence="6" id="KW-1015">Disulfide bond</keyword>
<name>A0A1R3IQK9_COCAP</name>
<dbReference type="STRING" id="210143.A0A1R3IQK9"/>
<dbReference type="Proteomes" id="UP000188268">
    <property type="component" value="Unassembled WGS sequence"/>
</dbReference>
<dbReference type="GO" id="GO:0048544">
    <property type="term" value="P:recognition of pollen"/>
    <property type="evidence" value="ECO:0007669"/>
    <property type="project" value="InterPro"/>
</dbReference>
<sequence length="1089" mass="121892">MSLKNLYVYALFLHFCSLSCCFARNTITFGNPINSSGGPQPHIVSSAGKFALGFFTPNGTPHPERLFVGIWFHGVEPRTVVWVANRDRPVSNSTIWVFGIGNDGNLMLSDRSGRSKMIRLTNLGNSALSSRMVKLMDSGNLVLSEDGGNGSESRVVWESFLQPTDTFLPGMKITENLTLTSWKSQDDPAPGVFSFRQDGEREKQYMITKNEVPYWKSGLSGKFITNNDEIPLFISLLLLNISQTGIDELCSKIHFKILINSNNTTAQKYCNHTLPQDSSNNKTRLVMGFDGKLRFFKYNETNEWSLNWFEPKDRCRVLDACGKFGTCNKENKVPCKCLPGFKPLSPDNWNNGDFAEGCTRTSPVCSQHDRFGDFLKLSMMKVQKPVSVFPVDDEGECQRRCHEKCNCEAYSYSHFETYLRGRPSNFSCGIWLNDLNNIQESYAEGGLDLYLHVPHSQTGSRKTCGCGTNVIPYPLSLSTGPSCGDPMYLSFNCQNETDTGQISFNASGGGAYRVTSINPETQRFSIQVNNSECRSSRNAMEKLLQLPAGSSPFFVSSACNPPQNNFSIDSSSEEKWFYEVEIGWKPPPEPICNSSKDCTDWPNSSCKVASDGTHRCLCNKYYQWNSSNVMCALDIDRFMDRRRGPFEGQKPIFYVFIGVTASMLFILCTACALYQNWRRRIVRRQGGNLKLSDKTGELWSTSLGLKRLDLVAKLNDTGNLILLDDRLREHLWESFGQPTDTFLFGMKMDDKFALTSWTGEEDPEVGNFTFMQDPERRNQFVVMEKSFPHWKSSNPDSEELQDIHDDQDDGYDLHVRVSKSDIESTDRNCKICGINLVPYPLSTGPNCGDPTYSSFYCNNTDQLSFMVSSGNYDVIMVDPEARTFLIRMPSENVDSCNAIQSSASKILELNQSSPFTVTSGCSIDPGDFTNDSSLNGTVEVKISWKPPTEPTCVSSADCKDWPNSTCNNTGNGQKRCLCNTNFHWDGLVSLNCTPGSQSAESSNRNKSLPLILGVLMAIAMVVFGVVFSIFVWRRKGVQKRENQRKAALHRYDTERSVKELIGTLSTTASTSSKAEPPSSEIVSTVQEGR</sequence>
<evidence type="ECO:0000256" key="5">
    <source>
        <dbReference type="ARBA" id="ARBA00023136"/>
    </source>
</evidence>
<feature type="signal peptide" evidence="10">
    <location>
        <begin position="1"/>
        <end position="23"/>
    </location>
</feature>
<comment type="subcellular location">
    <subcellularLocation>
        <location evidence="1">Membrane</location>
        <topology evidence="1">Single-pass membrane protein</topology>
    </subcellularLocation>
</comment>
<dbReference type="Pfam" id="PF00954">
    <property type="entry name" value="S_locus_glycop"/>
    <property type="match status" value="1"/>
</dbReference>
<evidence type="ECO:0000256" key="3">
    <source>
        <dbReference type="ARBA" id="ARBA00022729"/>
    </source>
</evidence>
<keyword evidence="5 9" id="KW-0472">Membrane</keyword>
<keyword evidence="3 10" id="KW-0732">Signal</keyword>
<evidence type="ECO:0000256" key="8">
    <source>
        <dbReference type="SAM" id="MobiDB-lite"/>
    </source>
</evidence>
<dbReference type="InterPro" id="IPR000858">
    <property type="entry name" value="S_locus_glycoprot_dom"/>
</dbReference>
<dbReference type="PROSITE" id="PS50948">
    <property type="entry name" value="PAN"/>
    <property type="match status" value="1"/>
</dbReference>
<evidence type="ECO:0000256" key="4">
    <source>
        <dbReference type="ARBA" id="ARBA00022989"/>
    </source>
</evidence>
<dbReference type="GO" id="GO:0030247">
    <property type="term" value="F:polysaccharide binding"/>
    <property type="evidence" value="ECO:0007669"/>
    <property type="project" value="InterPro"/>
</dbReference>
<keyword evidence="4 9" id="KW-1133">Transmembrane helix</keyword>
<evidence type="ECO:0000313" key="14">
    <source>
        <dbReference type="Proteomes" id="UP000188268"/>
    </source>
</evidence>
<protein>
    <submittedName>
        <fullName evidence="13">S-locus glycoprotein</fullName>
    </submittedName>
</protein>
<dbReference type="OrthoDB" id="1741851at2759"/>
<dbReference type="InterPro" id="IPR025287">
    <property type="entry name" value="WAK_GUB"/>
</dbReference>
<dbReference type="Gramene" id="OMO84800">
    <property type="protein sequence ID" value="OMO84800"/>
    <property type="gene ID" value="CCACVL1_10650"/>
</dbReference>
<feature type="chain" id="PRO_5012390439" evidence="10">
    <location>
        <begin position="24"/>
        <end position="1089"/>
    </location>
</feature>
<dbReference type="SUPFAM" id="SSF51110">
    <property type="entry name" value="alpha-D-mannose-specific plant lectins"/>
    <property type="match status" value="2"/>
</dbReference>
<dbReference type="Pfam" id="PF08276">
    <property type="entry name" value="PAN_2"/>
    <property type="match status" value="1"/>
</dbReference>
<dbReference type="PANTHER" id="PTHR32444">
    <property type="entry name" value="BULB-TYPE LECTIN DOMAIN-CONTAINING PROTEIN"/>
    <property type="match status" value="1"/>
</dbReference>
<comment type="caution">
    <text evidence="13">The sequence shown here is derived from an EMBL/GenBank/DDBJ whole genome shotgun (WGS) entry which is preliminary data.</text>
</comment>
<evidence type="ECO:0000256" key="7">
    <source>
        <dbReference type="ARBA" id="ARBA00023180"/>
    </source>
</evidence>
<dbReference type="AlphaFoldDB" id="A0A1R3IQK9"/>
<gene>
    <name evidence="13" type="ORF">CCACVL1_10650</name>
</gene>
<keyword evidence="2 9" id="KW-0812">Transmembrane</keyword>
<organism evidence="13 14">
    <name type="scientific">Corchorus capsularis</name>
    <name type="common">Jute</name>
    <dbReference type="NCBI Taxonomy" id="210143"/>
    <lineage>
        <taxon>Eukaryota</taxon>
        <taxon>Viridiplantae</taxon>
        <taxon>Streptophyta</taxon>
        <taxon>Embryophyta</taxon>
        <taxon>Tracheophyta</taxon>
        <taxon>Spermatophyta</taxon>
        <taxon>Magnoliopsida</taxon>
        <taxon>eudicotyledons</taxon>
        <taxon>Gunneridae</taxon>
        <taxon>Pentapetalae</taxon>
        <taxon>rosids</taxon>
        <taxon>malvids</taxon>
        <taxon>Malvales</taxon>
        <taxon>Malvaceae</taxon>
        <taxon>Grewioideae</taxon>
        <taxon>Apeibeae</taxon>
        <taxon>Corchorus</taxon>
    </lineage>
</organism>
<dbReference type="PANTHER" id="PTHR32444:SF235">
    <property type="entry name" value="OS01G0783900 PROTEIN"/>
    <property type="match status" value="1"/>
</dbReference>
<dbReference type="GO" id="GO:0016020">
    <property type="term" value="C:membrane"/>
    <property type="evidence" value="ECO:0007669"/>
    <property type="project" value="UniProtKB-SubCell"/>
</dbReference>
<feature type="domain" description="Bulb-type lectin" evidence="11">
    <location>
        <begin position="18"/>
        <end position="156"/>
    </location>
</feature>
<feature type="transmembrane region" description="Helical" evidence="9">
    <location>
        <begin position="652"/>
        <end position="674"/>
    </location>
</feature>
<accession>A0A1R3IQK9</accession>
<feature type="compositionally biased region" description="Low complexity" evidence="8">
    <location>
        <begin position="1065"/>
        <end position="1080"/>
    </location>
</feature>
<reference evidence="13 14" key="1">
    <citation type="submission" date="2013-09" db="EMBL/GenBank/DDBJ databases">
        <title>Corchorus capsularis genome sequencing.</title>
        <authorList>
            <person name="Alam M."/>
            <person name="Haque M.S."/>
            <person name="Islam M.S."/>
            <person name="Emdad E.M."/>
            <person name="Islam M.M."/>
            <person name="Ahmed B."/>
            <person name="Halim A."/>
            <person name="Hossen Q.M.M."/>
            <person name="Hossain M.Z."/>
            <person name="Ahmed R."/>
            <person name="Khan M.M."/>
            <person name="Islam R."/>
            <person name="Rashid M.M."/>
            <person name="Khan S.A."/>
            <person name="Rahman M.S."/>
            <person name="Alam M."/>
        </authorList>
    </citation>
    <scope>NUCLEOTIDE SEQUENCE [LARGE SCALE GENOMIC DNA]</scope>
    <source>
        <strain evidence="14">cv. CVL-1</strain>
        <tissue evidence="13">Whole seedling</tissue>
    </source>
</reference>
<dbReference type="SMART" id="SM00473">
    <property type="entry name" value="PAN_AP"/>
    <property type="match status" value="1"/>
</dbReference>
<dbReference type="Pfam" id="PF01453">
    <property type="entry name" value="B_lectin"/>
    <property type="match status" value="2"/>
</dbReference>
<evidence type="ECO:0000256" key="2">
    <source>
        <dbReference type="ARBA" id="ARBA00022692"/>
    </source>
</evidence>
<dbReference type="Pfam" id="PF13947">
    <property type="entry name" value="GUB_WAK_bind"/>
    <property type="match status" value="1"/>
</dbReference>